<protein>
    <submittedName>
        <fullName evidence="2">Acetyltransferase, GNAT family</fullName>
    </submittedName>
</protein>
<dbReference type="Gene3D" id="3.40.630.30">
    <property type="match status" value="1"/>
</dbReference>
<dbReference type="PROSITE" id="PS51186">
    <property type="entry name" value="GNAT"/>
    <property type="match status" value="1"/>
</dbReference>
<keyword evidence="2" id="KW-0808">Transferase</keyword>
<dbReference type="EMBL" id="AEBR01000027">
    <property type="protein sequence ID" value="EFM83366.1"/>
    <property type="molecule type" value="Genomic_DNA"/>
</dbReference>
<name>A0A125W843_ENTFL</name>
<accession>A0A125W843</accession>
<evidence type="ECO:0000313" key="2">
    <source>
        <dbReference type="EMBL" id="EFM83366.1"/>
    </source>
</evidence>
<dbReference type="InterPro" id="IPR016181">
    <property type="entry name" value="Acyl_CoA_acyltransferase"/>
</dbReference>
<comment type="caution">
    <text evidence="2">The sequence shown here is derived from an EMBL/GenBank/DDBJ whole genome shotgun (WGS) entry which is preliminary data.</text>
</comment>
<gene>
    <name evidence="2" type="ORF">HMPREF9498_00995</name>
</gene>
<evidence type="ECO:0000259" key="1">
    <source>
        <dbReference type="PROSITE" id="PS51186"/>
    </source>
</evidence>
<dbReference type="HOGENOM" id="CLU_013985_3_6_9"/>
<dbReference type="Proteomes" id="UP000004846">
    <property type="component" value="Unassembled WGS sequence"/>
</dbReference>
<proteinExistence type="predicted"/>
<dbReference type="GeneID" id="60892332"/>
<dbReference type="PANTHER" id="PTHR43792">
    <property type="entry name" value="GNAT FAMILY, PUTATIVE (AFU_ORTHOLOGUE AFUA_3G00765)-RELATED-RELATED"/>
    <property type="match status" value="1"/>
</dbReference>
<dbReference type="GO" id="GO:0016747">
    <property type="term" value="F:acyltransferase activity, transferring groups other than amino-acyl groups"/>
    <property type="evidence" value="ECO:0007669"/>
    <property type="project" value="InterPro"/>
</dbReference>
<dbReference type="Pfam" id="PF13302">
    <property type="entry name" value="Acetyltransf_3"/>
    <property type="match status" value="1"/>
</dbReference>
<dbReference type="RefSeq" id="WP_002386268.1">
    <property type="nucleotide sequence ID" value="NZ_GL454432.1"/>
</dbReference>
<evidence type="ECO:0000313" key="3">
    <source>
        <dbReference type="Proteomes" id="UP000004846"/>
    </source>
</evidence>
<feature type="domain" description="N-acetyltransferase" evidence="1">
    <location>
        <begin position="18"/>
        <end position="178"/>
    </location>
</feature>
<dbReference type="InterPro" id="IPR000182">
    <property type="entry name" value="GNAT_dom"/>
</dbReference>
<dbReference type="AlphaFoldDB" id="A0A125W843"/>
<dbReference type="PANTHER" id="PTHR43792:SF1">
    <property type="entry name" value="N-ACETYLTRANSFERASE DOMAIN-CONTAINING PROTEIN"/>
    <property type="match status" value="1"/>
</dbReference>
<dbReference type="SUPFAM" id="SSF55729">
    <property type="entry name" value="Acyl-CoA N-acyltransferases (Nat)"/>
    <property type="match status" value="1"/>
</dbReference>
<dbReference type="InterPro" id="IPR051531">
    <property type="entry name" value="N-acetyltransferase"/>
</dbReference>
<sequence>MNYPLIFAENQRIETERLILRPVTLADAEDMYEYASDEETVRYVFLKNQTIAETRQNIAKFFMGEPLGKYGIEVKETGKMIGTIDLRVNETNNIGELGYVLNRAFWGNGYMPEAATALVELGFAKMKLMRIFALHDQDNPASGRVMEKIGFTYEGTLPNARISKGKIVTDVYRGMTLETWQNRQK</sequence>
<organism evidence="2 3">
    <name type="scientific">Enterococcus faecalis TX4248</name>
    <dbReference type="NCBI Taxonomy" id="749495"/>
    <lineage>
        <taxon>Bacteria</taxon>
        <taxon>Bacillati</taxon>
        <taxon>Bacillota</taxon>
        <taxon>Bacilli</taxon>
        <taxon>Lactobacillales</taxon>
        <taxon>Enterococcaceae</taxon>
        <taxon>Enterococcus</taxon>
    </lineage>
</organism>
<reference evidence="2 3" key="1">
    <citation type="submission" date="2010-07" db="EMBL/GenBank/DDBJ databases">
        <authorList>
            <person name="Sid Ahmed O."/>
        </authorList>
    </citation>
    <scope>NUCLEOTIDE SEQUENCE [LARGE SCALE GENOMIC DNA]</scope>
    <source>
        <strain evidence="2 3">TX4248</strain>
    </source>
</reference>